<dbReference type="InterPro" id="IPR014710">
    <property type="entry name" value="RmlC-like_jellyroll"/>
</dbReference>
<dbReference type="SMART" id="SM00342">
    <property type="entry name" value="HTH_ARAC"/>
    <property type="match status" value="1"/>
</dbReference>
<dbReference type="GO" id="GO:0003700">
    <property type="term" value="F:DNA-binding transcription factor activity"/>
    <property type="evidence" value="ECO:0007669"/>
    <property type="project" value="InterPro"/>
</dbReference>
<dbReference type="Pfam" id="PF02311">
    <property type="entry name" value="AraC_binding"/>
    <property type="match status" value="1"/>
</dbReference>
<accession>A0AA96L976</accession>
<dbReference type="InterPro" id="IPR018062">
    <property type="entry name" value="HTH_AraC-typ_CS"/>
</dbReference>
<keyword evidence="3" id="KW-0804">Transcription</keyword>
<organism evidence="5 6">
    <name type="scientific">Paenibacillus aurantius</name>
    <dbReference type="NCBI Taxonomy" id="2918900"/>
    <lineage>
        <taxon>Bacteria</taxon>
        <taxon>Bacillati</taxon>
        <taxon>Bacillota</taxon>
        <taxon>Bacilli</taxon>
        <taxon>Bacillales</taxon>
        <taxon>Paenibacillaceae</taxon>
        <taxon>Paenibacillus</taxon>
    </lineage>
</organism>
<dbReference type="InterPro" id="IPR018060">
    <property type="entry name" value="HTH_AraC"/>
</dbReference>
<feature type="domain" description="HTH araC/xylS-type" evidence="4">
    <location>
        <begin position="188"/>
        <end position="287"/>
    </location>
</feature>
<dbReference type="PROSITE" id="PS01124">
    <property type="entry name" value="HTH_ARAC_FAMILY_2"/>
    <property type="match status" value="1"/>
</dbReference>
<dbReference type="KEGG" id="paun:MJA45_15310"/>
<dbReference type="PROSITE" id="PS00041">
    <property type="entry name" value="HTH_ARAC_FAMILY_1"/>
    <property type="match status" value="1"/>
</dbReference>
<proteinExistence type="predicted"/>
<dbReference type="InterPro" id="IPR003313">
    <property type="entry name" value="AraC-bd"/>
</dbReference>
<protein>
    <submittedName>
        <fullName evidence="5">AraC family transcriptional regulator</fullName>
    </submittedName>
</protein>
<gene>
    <name evidence="5" type="ORF">MJA45_15310</name>
</gene>
<sequence length="291" mass="32838">MIQPIRKPFFDDPMFPLSLTYKDRKLPQNELPEHLHDRYELVYVHGGKGMFFINQTFYTMEAGDLFVIPGNTVHRAQPDEDEPVTSTALFFSPFLIPPSPHGDEHSGQRLFEEARRNGRYKHPLPENLQACLEEELSGMEAEFTGQKAGYRQAASLILQTLFLQLSRHLAAAASERNAGILVGPPWMRDTLSYLDGHYEDPGISLSLLAGRVPVSAAHFSRVFKQLTGLTVTDYVHAKRIALAKDLLLTTDASVDRIAETCGFASLPHFHRLFRSLVKETPGAYRRNHLPK</sequence>
<dbReference type="InterPro" id="IPR037923">
    <property type="entry name" value="HTH-like"/>
</dbReference>
<evidence type="ECO:0000256" key="1">
    <source>
        <dbReference type="ARBA" id="ARBA00023015"/>
    </source>
</evidence>
<dbReference type="EMBL" id="CP130318">
    <property type="protein sequence ID" value="WNQ09015.1"/>
    <property type="molecule type" value="Genomic_DNA"/>
</dbReference>
<dbReference type="PANTHER" id="PTHR43280:SF28">
    <property type="entry name" value="HTH-TYPE TRANSCRIPTIONAL ACTIVATOR RHAS"/>
    <property type="match status" value="1"/>
</dbReference>
<dbReference type="Proteomes" id="UP001305702">
    <property type="component" value="Chromosome"/>
</dbReference>
<dbReference type="PANTHER" id="PTHR43280">
    <property type="entry name" value="ARAC-FAMILY TRANSCRIPTIONAL REGULATOR"/>
    <property type="match status" value="1"/>
</dbReference>
<dbReference type="Gene3D" id="2.60.120.10">
    <property type="entry name" value="Jelly Rolls"/>
    <property type="match status" value="1"/>
</dbReference>
<keyword evidence="6" id="KW-1185">Reference proteome</keyword>
<evidence type="ECO:0000313" key="6">
    <source>
        <dbReference type="Proteomes" id="UP001305702"/>
    </source>
</evidence>
<keyword evidence="2" id="KW-0238">DNA-binding</keyword>
<dbReference type="SUPFAM" id="SSF51215">
    <property type="entry name" value="Regulatory protein AraC"/>
    <property type="match status" value="1"/>
</dbReference>
<dbReference type="SUPFAM" id="SSF46689">
    <property type="entry name" value="Homeodomain-like"/>
    <property type="match status" value="2"/>
</dbReference>
<reference evidence="5 6" key="1">
    <citation type="submission" date="2022-02" db="EMBL/GenBank/DDBJ databases">
        <title>Paenibacillus sp. MBLB1776 Whole Genome Shotgun Sequencing.</title>
        <authorList>
            <person name="Hwang C.Y."/>
            <person name="Cho E.-S."/>
            <person name="Seo M.-J."/>
        </authorList>
    </citation>
    <scope>NUCLEOTIDE SEQUENCE [LARGE SCALE GENOMIC DNA]</scope>
    <source>
        <strain evidence="5 6">MBLB1776</strain>
    </source>
</reference>
<evidence type="ECO:0000259" key="4">
    <source>
        <dbReference type="PROSITE" id="PS01124"/>
    </source>
</evidence>
<name>A0AA96L976_9BACL</name>
<dbReference type="Pfam" id="PF12833">
    <property type="entry name" value="HTH_18"/>
    <property type="match status" value="1"/>
</dbReference>
<evidence type="ECO:0000256" key="3">
    <source>
        <dbReference type="ARBA" id="ARBA00023163"/>
    </source>
</evidence>
<dbReference type="Gene3D" id="1.10.10.60">
    <property type="entry name" value="Homeodomain-like"/>
    <property type="match status" value="2"/>
</dbReference>
<evidence type="ECO:0000256" key="2">
    <source>
        <dbReference type="ARBA" id="ARBA00023125"/>
    </source>
</evidence>
<evidence type="ECO:0000313" key="5">
    <source>
        <dbReference type="EMBL" id="WNQ09015.1"/>
    </source>
</evidence>
<dbReference type="RefSeq" id="WP_315602782.1">
    <property type="nucleotide sequence ID" value="NZ_CP130318.1"/>
</dbReference>
<keyword evidence="1" id="KW-0805">Transcription regulation</keyword>
<dbReference type="InterPro" id="IPR009057">
    <property type="entry name" value="Homeodomain-like_sf"/>
</dbReference>
<dbReference type="GO" id="GO:0043565">
    <property type="term" value="F:sequence-specific DNA binding"/>
    <property type="evidence" value="ECO:0007669"/>
    <property type="project" value="InterPro"/>
</dbReference>
<dbReference type="AlphaFoldDB" id="A0AA96L976"/>